<proteinExistence type="predicted"/>
<keyword evidence="1" id="KW-0472">Membrane</keyword>
<evidence type="ECO:0000256" key="1">
    <source>
        <dbReference type="SAM" id="Phobius"/>
    </source>
</evidence>
<evidence type="ECO:0000313" key="2">
    <source>
        <dbReference type="EMBL" id="GFS28428.1"/>
    </source>
</evidence>
<protein>
    <submittedName>
        <fullName evidence="2">Uncharacterized protein</fullName>
    </submittedName>
</protein>
<accession>A0A8X6M700</accession>
<feature type="transmembrane region" description="Helical" evidence="1">
    <location>
        <begin position="28"/>
        <end position="49"/>
    </location>
</feature>
<dbReference type="Proteomes" id="UP000886998">
    <property type="component" value="Unassembled WGS sequence"/>
</dbReference>
<feature type="transmembrane region" description="Helical" evidence="1">
    <location>
        <begin position="142"/>
        <end position="159"/>
    </location>
</feature>
<keyword evidence="1" id="KW-1133">Transmembrane helix</keyword>
<gene>
    <name evidence="2" type="ORF">TNIN_364391</name>
</gene>
<feature type="transmembrane region" description="Helical" evidence="1">
    <location>
        <begin position="116"/>
        <end position="135"/>
    </location>
</feature>
<organism evidence="2 3">
    <name type="scientific">Trichonephila inaurata madagascariensis</name>
    <dbReference type="NCBI Taxonomy" id="2747483"/>
    <lineage>
        <taxon>Eukaryota</taxon>
        <taxon>Metazoa</taxon>
        <taxon>Ecdysozoa</taxon>
        <taxon>Arthropoda</taxon>
        <taxon>Chelicerata</taxon>
        <taxon>Arachnida</taxon>
        <taxon>Araneae</taxon>
        <taxon>Araneomorphae</taxon>
        <taxon>Entelegynae</taxon>
        <taxon>Araneoidea</taxon>
        <taxon>Nephilidae</taxon>
        <taxon>Trichonephila</taxon>
        <taxon>Trichonephila inaurata</taxon>
    </lineage>
</organism>
<name>A0A8X6M700_9ARAC</name>
<reference evidence="2" key="1">
    <citation type="submission" date="2020-08" db="EMBL/GenBank/DDBJ databases">
        <title>Multicomponent nature underlies the extraordinary mechanical properties of spider dragline silk.</title>
        <authorList>
            <person name="Kono N."/>
            <person name="Nakamura H."/>
            <person name="Mori M."/>
            <person name="Yoshida Y."/>
            <person name="Ohtoshi R."/>
            <person name="Malay A.D."/>
            <person name="Moran D.A.P."/>
            <person name="Tomita M."/>
            <person name="Numata K."/>
            <person name="Arakawa K."/>
        </authorList>
    </citation>
    <scope>NUCLEOTIDE SEQUENCE</scope>
</reference>
<keyword evidence="3" id="KW-1185">Reference proteome</keyword>
<feature type="transmembrane region" description="Helical" evidence="1">
    <location>
        <begin position="165"/>
        <end position="184"/>
    </location>
</feature>
<feature type="transmembrane region" description="Helical" evidence="1">
    <location>
        <begin position="93"/>
        <end position="110"/>
    </location>
</feature>
<dbReference type="AlphaFoldDB" id="A0A8X6M700"/>
<comment type="caution">
    <text evidence="2">The sequence shown here is derived from an EMBL/GenBank/DDBJ whole genome shotgun (WGS) entry which is preliminary data.</text>
</comment>
<sequence>MTVIFCLSDSPQDLGNLVWTDDDVANCMDLIFCTGLFSTVLVSPWLALFPMHRLETGPLCLFSSIPQIVWAGRPLLDPAWLEWPYLSSHRPGTCPLFSCILLPLFLVYWFNEVDDGNLLLWLFLLGGLLFLSRFSSSGEGTSVLNLLTSGILFYYAGYHRPTEDSFEPLFVCVFSLIALSYHFISQQHLTFLEFYLFFTRLTTPKALRPI</sequence>
<dbReference type="EMBL" id="BMAV01023894">
    <property type="protein sequence ID" value="GFS28428.1"/>
    <property type="molecule type" value="Genomic_DNA"/>
</dbReference>
<keyword evidence="1" id="KW-0812">Transmembrane</keyword>
<evidence type="ECO:0000313" key="3">
    <source>
        <dbReference type="Proteomes" id="UP000886998"/>
    </source>
</evidence>